<dbReference type="Proteomes" id="UP000824007">
    <property type="component" value="Unassembled WGS sequence"/>
</dbReference>
<dbReference type="CDD" id="cd00609">
    <property type="entry name" value="AAT_like"/>
    <property type="match status" value="1"/>
</dbReference>
<feature type="binding site" evidence="9">
    <location>
        <position position="188"/>
    </location>
    <ligand>
        <name>substrate</name>
    </ligand>
</feature>
<sequence length="405" mass="44793">MFRVNENYLKLPGSYLFSTIAKKVGAYAAAHPEESVIRLGIGDVTLPLPPAVITALHRAVDEMGAAETFRGYAPDLGYEFLRKAIAEHDFAERGCEISPDEIFVSDGAKSDSANIQEIFAADSRIAVCDPVYPVYVDSNVMAGRTGSFDADTRTWSDVIYMPCTAENGFVPAFPESRPDLIYLCFPNNPTGEALTKAQLQDWVDYANREGCVIIFDAAYEAYISRADIPHSIYECKGAQTCAIELRSFSKNAGFTGLRLGYAVVPKALRDRNGVSLHALWARRHGTKYNGAPYIVQRAGEAVYTPEGQEQVREMVGFYMKNAAYIRTGLKEAGYEVYGGVDSPYVWLKTPGRMTSWEFFDYLLEKVHVVGTPGSGFGPSGEHYFRLTAFGTWENTVCAVDRIRAL</sequence>
<gene>
    <name evidence="9" type="primary">dapL</name>
    <name evidence="12" type="ORF">H9831_04655</name>
</gene>
<evidence type="ECO:0000313" key="12">
    <source>
        <dbReference type="EMBL" id="HIY59959.1"/>
    </source>
</evidence>
<reference evidence="12" key="2">
    <citation type="submission" date="2021-04" db="EMBL/GenBank/DDBJ databases">
        <authorList>
            <person name="Gilroy R."/>
        </authorList>
    </citation>
    <scope>NUCLEOTIDE SEQUENCE</scope>
    <source>
        <strain evidence="12">ChiSxjej3B15-24422</strain>
    </source>
</reference>
<dbReference type="GO" id="GO:0030170">
    <property type="term" value="F:pyridoxal phosphate binding"/>
    <property type="evidence" value="ECO:0007669"/>
    <property type="project" value="UniProtKB-UniRule"/>
</dbReference>
<evidence type="ECO:0000256" key="1">
    <source>
        <dbReference type="ARBA" id="ARBA00001933"/>
    </source>
</evidence>
<evidence type="ECO:0000259" key="11">
    <source>
        <dbReference type="Pfam" id="PF00155"/>
    </source>
</evidence>
<feature type="binding site" evidence="9">
    <location>
        <begin position="247"/>
        <end position="249"/>
    </location>
    <ligand>
        <name>pyridoxal 5'-phosphate</name>
        <dbReference type="ChEBI" id="CHEBI:597326"/>
    </ligand>
</feature>
<dbReference type="SUPFAM" id="SSF53383">
    <property type="entry name" value="PLP-dependent transferases"/>
    <property type="match status" value="1"/>
</dbReference>
<dbReference type="PROSITE" id="PS00105">
    <property type="entry name" value="AA_TRANSFER_CLASS_1"/>
    <property type="match status" value="1"/>
</dbReference>
<dbReference type="PANTHER" id="PTHR43144">
    <property type="entry name" value="AMINOTRANSFERASE"/>
    <property type="match status" value="1"/>
</dbReference>
<keyword evidence="5 9" id="KW-0032">Aminotransferase</keyword>
<dbReference type="Pfam" id="PF00155">
    <property type="entry name" value="Aminotran_1_2"/>
    <property type="match status" value="1"/>
</dbReference>
<name>A0A9D1YP61_9FIRM</name>
<organism evidence="12 13">
    <name type="scientific">Candidatus Eisenbergiella pullistercoris</name>
    <dbReference type="NCBI Taxonomy" id="2838555"/>
    <lineage>
        <taxon>Bacteria</taxon>
        <taxon>Bacillati</taxon>
        <taxon>Bacillota</taxon>
        <taxon>Clostridia</taxon>
        <taxon>Lachnospirales</taxon>
        <taxon>Lachnospiraceae</taxon>
        <taxon>Eisenbergiella</taxon>
    </lineage>
</organism>
<dbReference type="InterPro" id="IPR015421">
    <property type="entry name" value="PyrdxlP-dep_Trfase_major"/>
</dbReference>
<dbReference type="GO" id="GO:0033362">
    <property type="term" value="P:lysine biosynthetic process via diaminopimelate, diaminopimelate-aminotransferase pathway"/>
    <property type="evidence" value="ECO:0007669"/>
    <property type="project" value="UniProtKB-UniRule"/>
</dbReference>
<evidence type="ECO:0000256" key="9">
    <source>
        <dbReference type="HAMAP-Rule" id="MF_01642"/>
    </source>
</evidence>
<dbReference type="EMBL" id="DXDD01000061">
    <property type="protein sequence ID" value="HIY59959.1"/>
    <property type="molecule type" value="Genomic_DNA"/>
</dbReference>
<comment type="subunit">
    <text evidence="9">Homodimer.</text>
</comment>
<comment type="catalytic activity">
    <reaction evidence="8 9">
        <text>(2S,6S)-2,6-diaminopimelate + 2-oxoglutarate = (S)-2,3,4,5-tetrahydrodipicolinate + L-glutamate + H2O + H(+)</text>
        <dbReference type="Rhea" id="RHEA:23988"/>
        <dbReference type="ChEBI" id="CHEBI:15377"/>
        <dbReference type="ChEBI" id="CHEBI:15378"/>
        <dbReference type="ChEBI" id="CHEBI:16810"/>
        <dbReference type="ChEBI" id="CHEBI:16845"/>
        <dbReference type="ChEBI" id="CHEBI:29985"/>
        <dbReference type="ChEBI" id="CHEBI:57609"/>
        <dbReference type="EC" id="2.6.1.83"/>
    </reaction>
</comment>
<reference evidence="12" key="1">
    <citation type="journal article" date="2021" name="PeerJ">
        <title>Extensive microbial diversity within the chicken gut microbiome revealed by metagenomics and culture.</title>
        <authorList>
            <person name="Gilroy R."/>
            <person name="Ravi A."/>
            <person name="Getino M."/>
            <person name="Pursley I."/>
            <person name="Horton D.L."/>
            <person name="Alikhan N.F."/>
            <person name="Baker D."/>
            <person name="Gharbi K."/>
            <person name="Hall N."/>
            <person name="Watson M."/>
            <person name="Adriaenssens E.M."/>
            <person name="Foster-Nyarko E."/>
            <person name="Jarju S."/>
            <person name="Secka A."/>
            <person name="Antonio M."/>
            <person name="Oren A."/>
            <person name="Chaudhuri R.R."/>
            <person name="La Ragione R."/>
            <person name="Hildebrand F."/>
            <person name="Pallen M.J."/>
        </authorList>
    </citation>
    <scope>NUCLEOTIDE SEQUENCE</scope>
    <source>
        <strain evidence="12">ChiSxjej3B15-24422</strain>
    </source>
</reference>
<comment type="cofactor">
    <cofactor evidence="1 9 10">
        <name>pyridoxal 5'-phosphate</name>
        <dbReference type="ChEBI" id="CHEBI:597326"/>
    </cofactor>
</comment>
<dbReference type="InterPro" id="IPR015422">
    <property type="entry name" value="PyrdxlP-dep_Trfase_small"/>
</dbReference>
<evidence type="ECO:0000256" key="5">
    <source>
        <dbReference type="ARBA" id="ARBA00022576"/>
    </source>
</evidence>
<feature type="modified residue" description="N6-(pyridoxal phosphate)lysine" evidence="9">
    <location>
        <position position="250"/>
    </location>
</feature>
<feature type="binding site" evidence="9">
    <location>
        <begin position="108"/>
        <end position="109"/>
    </location>
    <ligand>
        <name>pyridoxal 5'-phosphate</name>
        <dbReference type="ChEBI" id="CHEBI:597326"/>
    </ligand>
</feature>
<evidence type="ECO:0000256" key="6">
    <source>
        <dbReference type="ARBA" id="ARBA00022679"/>
    </source>
</evidence>
<dbReference type="Gene3D" id="3.90.1150.10">
    <property type="entry name" value="Aspartate Aminotransferase, domain 1"/>
    <property type="match status" value="1"/>
</dbReference>
<comment type="similarity">
    <text evidence="9">Belongs to the class-I pyridoxal-phosphate-dependent aminotransferase family. LL-diaminopimelate aminotransferase subfamily.</text>
</comment>
<dbReference type="InterPro" id="IPR015424">
    <property type="entry name" value="PyrdxlP-dep_Trfase"/>
</dbReference>
<dbReference type="EC" id="2.6.1.83" evidence="3 9"/>
<comment type="function">
    <text evidence="9">Involved in the synthesis of meso-diaminopimelate (m-DAP or DL-DAP), required for both lysine and peptidoglycan biosynthesis. Catalyzes the direct conversion of tetrahydrodipicolinate to LL-diaminopimelate.</text>
</comment>
<evidence type="ECO:0000313" key="13">
    <source>
        <dbReference type="Proteomes" id="UP000824007"/>
    </source>
</evidence>
<proteinExistence type="inferred from homology"/>
<feature type="binding site" evidence="9">
    <location>
        <position position="289"/>
    </location>
    <ligand>
        <name>substrate</name>
    </ligand>
</feature>
<dbReference type="InterPro" id="IPR004839">
    <property type="entry name" value="Aminotransferase_I/II_large"/>
</dbReference>
<evidence type="ECO:0000256" key="2">
    <source>
        <dbReference type="ARBA" id="ARBA00004982"/>
    </source>
</evidence>
<dbReference type="FunFam" id="3.40.640.10:FF:000099">
    <property type="entry name" value="LL-diaminopimelate aminotransferase, chloroplastic"/>
    <property type="match status" value="1"/>
</dbReference>
<dbReference type="InterPro" id="IPR004838">
    <property type="entry name" value="NHTrfase_class1_PyrdxlP-BS"/>
</dbReference>
<feature type="binding site" evidence="9">
    <location>
        <position position="289"/>
    </location>
    <ligand>
        <name>pyridoxal 5'-phosphate</name>
        <dbReference type="ChEBI" id="CHEBI:597326"/>
    </ligand>
</feature>
<feature type="binding site" evidence="9">
    <location>
        <position position="188"/>
    </location>
    <ligand>
        <name>pyridoxal 5'-phosphate</name>
        <dbReference type="ChEBI" id="CHEBI:597326"/>
    </ligand>
</feature>
<feature type="binding site" evidence="9">
    <location>
        <position position="42"/>
    </location>
    <ligand>
        <name>substrate</name>
    </ligand>
</feature>
<evidence type="ECO:0000256" key="8">
    <source>
        <dbReference type="ARBA" id="ARBA00051934"/>
    </source>
</evidence>
<evidence type="ECO:0000256" key="4">
    <source>
        <dbReference type="ARBA" id="ARBA00018052"/>
    </source>
</evidence>
<feature type="domain" description="Aminotransferase class I/classII large" evidence="11">
    <location>
        <begin position="35"/>
        <end position="402"/>
    </location>
</feature>
<dbReference type="GO" id="GO:0010285">
    <property type="term" value="F:L,L-diaminopimelate aminotransferase activity"/>
    <property type="evidence" value="ECO:0007669"/>
    <property type="project" value="UniProtKB-UniRule"/>
</dbReference>
<keyword evidence="6 9" id="KW-0808">Transferase</keyword>
<comment type="caution">
    <text evidence="12">The sequence shown here is derived from an EMBL/GenBank/DDBJ whole genome shotgun (WGS) entry which is preliminary data.</text>
</comment>
<feature type="binding site" evidence="9">
    <location>
        <position position="132"/>
    </location>
    <ligand>
        <name>pyridoxal 5'-phosphate</name>
        <dbReference type="ChEBI" id="CHEBI:597326"/>
    </ligand>
</feature>
<evidence type="ECO:0000256" key="10">
    <source>
        <dbReference type="RuleBase" id="RU000481"/>
    </source>
</evidence>
<dbReference type="NCBIfam" id="TIGR03542">
    <property type="entry name" value="DAPAT_plant"/>
    <property type="match status" value="1"/>
</dbReference>
<accession>A0A9D1YP61</accession>
<evidence type="ECO:0000256" key="3">
    <source>
        <dbReference type="ARBA" id="ARBA00013138"/>
    </source>
</evidence>
<comment type="pathway">
    <text evidence="2 9">Amino-acid biosynthesis; L-lysine biosynthesis via DAP pathway; LL-2,6-diaminopimelate from (S)-tetrahydrodipicolinate (aminotransferase route): step 1/1.</text>
</comment>
<feature type="binding site" evidence="9">
    <location>
        <position position="385"/>
    </location>
    <ligand>
        <name>substrate</name>
    </ligand>
</feature>
<dbReference type="HAMAP" id="MF_01642">
    <property type="entry name" value="DapL_aminotrans_1"/>
    <property type="match status" value="1"/>
</dbReference>
<feature type="binding site" evidence="9">
    <location>
        <position position="132"/>
    </location>
    <ligand>
        <name>substrate</name>
    </ligand>
</feature>
<keyword evidence="7 9" id="KW-0663">Pyridoxal phosphate</keyword>
<feature type="binding site" evidence="9">
    <location>
        <position position="219"/>
    </location>
    <ligand>
        <name>pyridoxal 5'-phosphate</name>
        <dbReference type="ChEBI" id="CHEBI:597326"/>
    </ligand>
</feature>
<feature type="binding site" evidence="9">
    <location>
        <position position="109"/>
    </location>
    <ligand>
        <name>substrate</name>
    </ligand>
</feature>
<dbReference type="Gene3D" id="3.40.640.10">
    <property type="entry name" value="Type I PLP-dependent aspartate aminotransferase-like (Major domain)"/>
    <property type="match status" value="1"/>
</dbReference>
<feature type="binding site" evidence="9">
    <location>
        <position position="15"/>
    </location>
    <ligand>
        <name>substrate</name>
    </ligand>
</feature>
<feature type="binding site" evidence="9">
    <location>
        <position position="72"/>
    </location>
    <ligand>
        <name>pyridoxal 5'-phosphate</name>
        <dbReference type="ChEBI" id="CHEBI:597326"/>
    </ligand>
</feature>
<feature type="binding site" evidence="9">
    <location>
        <position position="258"/>
    </location>
    <ligand>
        <name>pyridoxal 5'-phosphate</name>
        <dbReference type="ChEBI" id="CHEBI:597326"/>
    </ligand>
</feature>
<evidence type="ECO:0000256" key="7">
    <source>
        <dbReference type="ARBA" id="ARBA00022898"/>
    </source>
</evidence>
<protein>
    <recommendedName>
        <fullName evidence="4 9">LL-diaminopimelate aminotransferase</fullName>
        <shortName evidence="9">DAP-AT</shortName>
        <shortName evidence="9">DAP-aminotransferase</shortName>
        <shortName evidence="9">LL-DAP-aminotransferase</shortName>
        <ecNumber evidence="3 9">2.6.1.83</ecNumber>
    </recommendedName>
</protein>
<dbReference type="AlphaFoldDB" id="A0A9D1YP61"/>
<dbReference type="InterPro" id="IPR019942">
    <property type="entry name" value="DapL/ALD1"/>
</dbReference>